<accession>R7V6U8</accession>
<dbReference type="GO" id="GO:0005886">
    <property type="term" value="C:plasma membrane"/>
    <property type="evidence" value="ECO:0007669"/>
    <property type="project" value="TreeGrafter"/>
</dbReference>
<reference evidence="9" key="1">
    <citation type="submission" date="2012-12" db="EMBL/GenBank/DDBJ databases">
        <authorList>
            <person name="Hellsten U."/>
            <person name="Grimwood J."/>
            <person name="Chapman J.A."/>
            <person name="Shapiro H."/>
            <person name="Aerts A."/>
            <person name="Otillar R.P."/>
            <person name="Terry A.Y."/>
            <person name="Boore J.L."/>
            <person name="Simakov O."/>
            <person name="Marletaz F."/>
            <person name="Cho S.-J."/>
            <person name="Edsinger-Gonzales E."/>
            <person name="Havlak P."/>
            <person name="Kuo D.-H."/>
            <person name="Larsson T."/>
            <person name="Lv J."/>
            <person name="Arendt D."/>
            <person name="Savage R."/>
            <person name="Osoegawa K."/>
            <person name="de Jong P."/>
            <person name="Lindberg D.R."/>
            <person name="Seaver E.C."/>
            <person name="Weisblat D.A."/>
            <person name="Putnam N.H."/>
            <person name="Grigoriev I.V."/>
            <person name="Rokhsar D.S."/>
        </authorList>
    </citation>
    <scope>NUCLEOTIDE SEQUENCE</scope>
    <source>
        <strain evidence="9">I ESC-2004</strain>
    </source>
</reference>
<dbReference type="PANTHER" id="PTHR11640">
    <property type="entry name" value="NEPHRIN"/>
    <property type="match status" value="1"/>
</dbReference>
<dbReference type="InterPro" id="IPR051275">
    <property type="entry name" value="Cell_adhesion_signaling"/>
</dbReference>
<dbReference type="EMBL" id="KB294636">
    <property type="protein sequence ID" value="ELU14284.1"/>
    <property type="molecule type" value="Genomic_DNA"/>
</dbReference>
<protein>
    <recommendedName>
        <fullName evidence="6">Ig-like domain-containing protein</fullName>
    </recommendedName>
</protein>
<dbReference type="SUPFAM" id="SSF48726">
    <property type="entry name" value="Immunoglobulin"/>
    <property type="match status" value="1"/>
</dbReference>
<feature type="domain" description="Ig-like" evidence="6">
    <location>
        <begin position="79"/>
        <end position="202"/>
    </location>
</feature>
<reference evidence="7 9" key="2">
    <citation type="journal article" date="2013" name="Nature">
        <title>Insights into bilaterian evolution from three spiralian genomes.</title>
        <authorList>
            <person name="Simakov O."/>
            <person name="Marletaz F."/>
            <person name="Cho S.J."/>
            <person name="Edsinger-Gonzales E."/>
            <person name="Havlak P."/>
            <person name="Hellsten U."/>
            <person name="Kuo D.H."/>
            <person name="Larsson T."/>
            <person name="Lv J."/>
            <person name="Arendt D."/>
            <person name="Savage R."/>
            <person name="Osoegawa K."/>
            <person name="de Jong P."/>
            <person name="Grimwood J."/>
            <person name="Chapman J.A."/>
            <person name="Shapiro H."/>
            <person name="Aerts A."/>
            <person name="Otillar R.P."/>
            <person name="Terry A.Y."/>
            <person name="Boore J.L."/>
            <person name="Grigoriev I.V."/>
            <person name="Lindberg D.R."/>
            <person name="Seaver E.C."/>
            <person name="Weisblat D.A."/>
            <person name="Putnam N.H."/>
            <person name="Rokhsar D.S."/>
        </authorList>
    </citation>
    <scope>NUCLEOTIDE SEQUENCE</scope>
    <source>
        <strain evidence="7 9">I ESC-2004</strain>
    </source>
</reference>
<evidence type="ECO:0000259" key="6">
    <source>
        <dbReference type="PROSITE" id="PS50835"/>
    </source>
</evidence>
<evidence type="ECO:0000313" key="7">
    <source>
        <dbReference type="EMBL" id="ELU14284.1"/>
    </source>
</evidence>
<dbReference type="AlphaFoldDB" id="R7V6U8"/>
<dbReference type="EMBL" id="AMQN01018621">
    <property type="status" value="NOT_ANNOTATED_CDS"/>
    <property type="molecule type" value="Genomic_DNA"/>
</dbReference>
<dbReference type="PANTHER" id="PTHR11640:SF136">
    <property type="entry name" value="NEPHRIN"/>
    <property type="match status" value="1"/>
</dbReference>
<keyword evidence="2" id="KW-0472">Membrane</keyword>
<dbReference type="PROSITE" id="PS50835">
    <property type="entry name" value="IG_LIKE"/>
    <property type="match status" value="1"/>
</dbReference>
<dbReference type="Gene3D" id="2.60.40.10">
    <property type="entry name" value="Immunoglobulins"/>
    <property type="match status" value="2"/>
</dbReference>
<dbReference type="InterPro" id="IPR007110">
    <property type="entry name" value="Ig-like_dom"/>
</dbReference>
<evidence type="ECO:0000256" key="2">
    <source>
        <dbReference type="ARBA" id="ARBA00023136"/>
    </source>
</evidence>
<evidence type="ECO:0000313" key="8">
    <source>
        <dbReference type="EnsemblMetazoa" id="CapteP203639"/>
    </source>
</evidence>
<evidence type="ECO:0000256" key="1">
    <source>
        <dbReference type="ARBA" id="ARBA00004479"/>
    </source>
</evidence>
<gene>
    <name evidence="7" type="ORF">CAPTEDRAFT_203639</name>
</gene>
<dbReference type="Proteomes" id="UP000014760">
    <property type="component" value="Unassembled WGS sequence"/>
</dbReference>
<dbReference type="GO" id="GO:0005911">
    <property type="term" value="C:cell-cell junction"/>
    <property type="evidence" value="ECO:0007669"/>
    <property type="project" value="TreeGrafter"/>
</dbReference>
<name>R7V6U8_CAPTE</name>
<dbReference type="InterPro" id="IPR013783">
    <property type="entry name" value="Ig-like_fold"/>
</dbReference>
<keyword evidence="4" id="KW-0325">Glycoprotein</keyword>
<evidence type="ECO:0000256" key="5">
    <source>
        <dbReference type="ARBA" id="ARBA00023319"/>
    </source>
</evidence>
<organism evidence="7">
    <name type="scientific">Capitella teleta</name>
    <name type="common">Polychaete worm</name>
    <dbReference type="NCBI Taxonomy" id="283909"/>
    <lineage>
        <taxon>Eukaryota</taxon>
        <taxon>Metazoa</taxon>
        <taxon>Spiralia</taxon>
        <taxon>Lophotrochozoa</taxon>
        <taxon>Annelida</taxon>
        <taxon>Polychaeta</taxon>
        <taxon>Sedentaria</taxon>
        <taxon>Scolecida</taxon>
        <taxon>Capitellidae</taxon>
        <taxon>Capitella</taxon>
    </lineage>
</organism>
<dbReference type="InterPro" id="IPR036179">
    <property type="entry name" value="Ig-like_dom_sf"/>
</dbReference>
<dbReference type="GO" id="GO:0050839">
    <property type="term" value="F:cell adhesion molecule binding"/>
    <property type="evidence" value="ECO:0007669"/>
    <property type="project" value="TreeGrafter"/>
</dbReference>
<dbReference type="GO" id="GO:0098609">
    <property type="term" value="P:cell-cell adhesion"/>
    <property type="evidence" value="ECO:0007669"/>
    <property type="project" value="TreeGrafter"/>
</dbReference>
<reference evidence="8" key="3">
    <citation type="submission" date="2015-06" db="UniProtKB">
        <authorList>
            <consortium name="EnsemblMetazoa"/>
        </authorList>
    </citation>
    <scope>IDENTIFICATION</scope>
</reference>
<keyword evidence="9" id="KW-1185">Reference proteome</keyword>
<dbReference type="EnsemblMetazoa" id="CapteT203639">
    <property type="protein sequence ID" value="CapteP203639"/>
    <property type="gene ID" value="CapteG203639"/>
</dbReference>
<keyword evidence="3" id="KW-1015">Disulfide bond</keyword>
<evidence type="ECO:0000313" key="9">
    <source>
        <dbReference type="Proteomes" id="UP000014760"/>
    </source>
</evidence>
<evidence type="ECO:0000256" key="3">
    <source>
        <dbReference type="ARBA" id="ARBA00023157"/>
    </source>
</evidence>
<dbReference type="HOGENOM" id="CLU_827024_0_0_1"/>
<proteinExistence type="predicted"/>
<comment type="subcellular location">
    <subcellularLocation>
        <location evidence="1">Membrane</location>
        <topology evidence="1">Single-pass type I membrane protein</topology>
    </subcellularLocation>
</comment>
<evidence type="ECO:0000256" key="4">
    <source>
        <dbReference type="ARBA" id="ARBA00023180"/>
    </source>
</evidence>
<sequence length="336" mass="37867">MEYSIQHQHADNEIQVTVSESHPSMKCSVQRFNFFLDSLISADHEMLSNFPWMIDRSIIYDVAYQISFFNCLRGLTWAGDMTIVLDVSETMVHPGTDVNFVCRVTNMDPSYMIWWFKAVVESDGPAPFGLAAEDPEWETNELVEQIAINDLMTDYYDELPRYSVAMSSVEGARIFTLNIADVTDGENGYFGCLVGQEKSVIATRMLEVIKPPSDLTFENVTSNITLTEGETLSMACHVRKAVPSPTVTMSVGHATSHFRSIDSQFQRDTQVNFNCQEGVGTSKTCPLNVDYSVSLSGSYNPIYTDNKKFLKCEASYPDYMNLPAVSEQIEIFYECE</sequence>
<keyword evidence="5" id="KW-0393">Immunoglobulin domain</keyword>